<dbReference type="GO" id="GO:0050918">
    <property type="term" value="P:positive chemotaxis"/>
    <property type="evidence" value="ECO:0007669"/>
    <property type="project" value="TreeGrafter"/>
</dbReference>
<dbReference type="AlphaFoldDB" id="A0A2N1PSQ8"/>
<sequence>MVEVLSQNEIDSLLSAISAGELKAKEIKEDTKHKKIKIYDFKRPDKFSKDQIRMLNNIHETFARFANTYLTTLLRTMVNIEVVSIDEITYEEFIRSIANPTVISIFELGGLEGTAVMEINLGVVFTIIDRLFGGSGKGIEKIRPLTDIETTVMRRVILRLLSNFKEAWASVVELNPKLEFIESNPQFTQIVPPNDMVLLVTFETRIAESEGIMNICIPYIVLEPIVGKLQASFWYSTVKREISDETREAITQKVSDAYIDLVAELGHARITMSDILGLELGDVITLDQTVHDPILVKVQNQYKFFGRPGVVGKKMGVKILKTLTPEEERVL</sequence>
<evidence type="ECO:0000256" key="7">
    <source>
        <dbReference type="ARBA" id="ARBA00022779"/>
    </source>
</evidence>
<dbReference type="CDD" id="cd17908">
    <property type="entry name" value="FliM"/>
    <property type="match status" value="1"/>
</dbReference>
<dbReference type="Gene3D" id="2.30.330.10">
    <property type="entry name" value="SpoA-like"/>
    <property type="match status" value="1"/>
</dbReference>
<evidence type="ECO:0000256" key="9">
    <source>
        <dbReference type="ARBA" id="ARBA00023143"/>
    </source>
</evidence>
<dbReference type="GO" id="GO:0009425">
    <property type="term" value="C:bacterial-type flagellum basal body"/>
    <property type="evidence" value="ECO:0007669"/>
    <property type="project" value="UniProtKB-SubCell"/>
</dbReference>
<feature type="domain" description="Flagellar motor switch protein FliN-like C-terminal" evidence="11">
    <location>
        <begin position="253"/>
        <end position="322"/>
    </location>
</feature>
<name>A0A2N1PSQ8_9BACT</name>
<keyword evidence="12" id="KW-0969">Cilium</keyword>
<dbReference type="InterPro" id="IPR001543">
    <property type="entry name" value="FliN-like_C"/>
</dbReference>
<evidence type="ECO:0000313" key="12">
    <source>
        <dbReference type="EMBL" id="PKK91374.1"/>
    </source>
</evidence>
<reference evidence="12 13" key="1">
    <citation type="journal article" date="2017" name="ISME J.">
        <title>Potential for microbial H2 and metal transformations associated with novel bacteria and archaea in deep terrestrial subsurface sediments.</title>
        <authorList>
            <person name="Hernsdorf A.W."/>
            <person name="Amano Y."/>
            <person name="Miyakawa K."/>
            <person name="Ise K."/>
            <person name="Suzuki Y."/>
            <person name="Anantharaman K."/>
            <person name="Probst A."/>
            <person name="Burstein D."/>
            <person name="Thomas B.C."/>
            <person name="Banfield J.F."/>
        </authorList>
    </citation>
    <scope>NUCLEOTIDE SEQUENCE [LARGE SCALE GENOMIC DNA]</scope>
    <source>
        <strain evidence="12">HGW-Wallbacteria-1</strain>
    </source>
</reference>
<dbReference type="Pfam" id="PF01052">
    <property type="entry name" value="FliMN_C"/>
    <property type="match status" value="1"/>
</dbReference>
<dbReference type="InterPro" id="IPR036429">
    <property type="entry name" value="SpoA-like_sf"/>
</dbReference>
<gene>
    <name evidence="12" type="ORF">CVV64_06305</name>
</gene>
<keyword evidence="12" id="KW-0966">Cell projection</keyword>
<evidence type="ECO:0000256" key="8">
    <source>
        <dbReference type="ARBA" id="ARBA00023136"/>
    </source>
</evidence>
<dbReference type="GO" id="GO:0071978">
    <property type="term" value="P:bacterial-type flagellum-dependent swarming motility"/>
    <property type="evidence" value="ECO:0007669"/>
    <property type="project" value="TreeGrafter"/>
</dbReference>
<keyword evidence="9" id="KW-0975">Bacterial flagellum</keyword>
<evidence type="ECO:0000256" key="4">
    <source>
        <dbReference type="ARBA" id="ARBA00021898"/>
    </source>
</evidence>
<comment type="caution">
    <text evidence="12">The sequence shown here is derived from an EMBL/GenBank/DDBJ whole genome shotgun (WGS) entry which is preliminary data.</text>
</comment>
<dbReference type="PIRSF" id="PIRSF002888">
    <property type="entry name" value="FliM"/>
    <property type="match status" value="1"/>
</dbReference>
<proteinExistence type="inferred from homology"/>
<dbReference type="GO" id="GO:0003774">
    <property type="term" value="F:cytoskeletal motor activity"/>
    <property type="evidence" value="ECO:0007669"/>
    <property type="project" value="InterPro"/>
</dbReference>
<organism evidence="12 13">
    <name type="scientific">Candidatus Wallbacteria bacterium HGW-Wallbacteria-1</name>
    <dbReference type="NCBI Taxonomy" id="2013854"/>
    <lineage>
        <taxon>Bacteria</taxon>
        <taxon>Candidatus Walliibacteriota</taxon>
    </lineage>
</organism>
<evidence type="ECO:0000256" key="10">
    <source>
        <dbReference type="NCBIfam" id="TIGR01397"/>
    </source>
</evidence>
<protein>
    <recommendedName>
        <fullName evidence="4 10">Flagellar motor switch protein FliM</fullName>
    </recommendedName>
</protein>
<comment type="similarity">
    <text evidence="3">Belongs to the FliM family.</text>
</comment>
<dbReference type="PRINTS" id="PR00955">
    <property type="entry name" value="FLGMOTORFLIM"/>
</dbReference>
<evidence type="ECO:0000256" key="2">
    <source>
        <dbReference type="ARBA" id="ARBA00004202"/>
    </source>
</evidence>
<dbReference type="EMBL" id="PGXC01000003">
    <property type="protein sequence ID" value="PKK91374.1"/>
    <property type="molecule type" value="Genomic_DNA"/>
</dbReference>
<dbReference type="NCBIfam" id="TIGR01397">
    <property type="entry name" value="fliM_switch"/>
    <property type="match status" value="1"/>
</dbReference>
<dbReference type="Gene3D" id="3.40.1550.10">
    <property type="entry name" value="CheC-like"/>
    <property type="match status" value="1"/>
</dbReference>
<dbReference type="Proteomes" id="UP000233256">
    <property type="component" value="Unassembled WGS sequence"/>
</dbReference>
<keyword evidence="8" id="KW-0472">Membrane</keyword>
<accession>A0A2N1PSQ8</accession>
<evidence type="ECO:0000256" key="5">
    <source>
        <dbReference type="ARBA" id="ARBA00022475"/>
    </source>
</evidence>
<dbReference type="PANTHER" id="PTHR30034:SF6">
    <property type="entry name" value="YOP PROTEINS TRANSLOCATION PROTEIN Q"/>
    <property type="match status" value="1"/>
</dbReference>
<dbReference type="Pfam" id="PF02154">
    <property type="entry name" value="FliM"/>
    <property type="match status" value="1"/>
</dbReference>
<evidence type="ECO:0000259" key="11">
    <source>
        <dbReference type="Pfam" id="PF01052"/>
    </source>
</evidence>
<evidence type="ECO:0000256" key="1">
    <source>
        <dbReference type="ARBA" id="ARBA00004117"/>
    </source>
</evidence>
<dbReference type="InterPro" id="IPR001689">
    <property type="entry name" value="Flag_FliM"/>
</dbReference>
<keyword evidence="6" id="KW-0145">Chemotaxis</keyword>
<dbReference type="InterPro" id="IPR028976">
    <property type="entry name" value="CheC-like_sf"/>
</dbReference>
<keyword evidence="5" id="KW-1003">Cell membrane</keyword>
<dbReference type="SUPFAM" id="SSF103039">
    <property type="entry name" value="CheC-like"/>
    <property type="match status" value="1"/>
</dbReference>
<evidence type="ECO:0000256" key="3">
    <source>
        <dbReference type="ARBA" id="ARBA00011049"/>
    </source>
</evidence>
<evidence type="ECO:0000256" key="6">
    <source>
        <dbReference type="ARBA" id="ARBA00022500"/>
    </source>
</evidence>
<keyword evidence="12" id="KW-0282">Flagellum</keyword>
<comment type="subcellular location">
    <subcellularLocation>
        <location evidence="1">Bacterial flagellum basal body</location>
    </subcellularLocation>
    <subcellularLocation>
        <location evidence="2">Cell membrane</location>
        <topology evidence="2">Peripheral membrane protein</topology>
    </subcellularLocation>
</comment>
<dbReference type="PANTHER" id="PTHR30034">
    <property type="entry name" value="FLAGELLAR MOTOR SWITCH PROTEIN FLIM"/>
    <property type="match status" value="1"/>
</dbReference>
<dbReference type="GO" id="GO:0005886">
    <property type="term" value="C:plasma membrane"/>
    <property type="evidence" value="ECO:0007669"/>
    <property type="project" value="UniProtKB-SubCell"/>
</dbReference>
<keyword evidence="7" id="KW-0283">Flagellar rotation</keyword>
<evidence type="ECO:0000313" key="13">
    <source>
        <dbReference type="Proteomes" id="UP000233256"/>
    </source>
</evidence>
<dbReference type="SUPFAM" id="SSF101801">
    <property type="entry name" value="Surface presentation of antigens (SPOA)"/>
    <property type="match status" value="1"/>
</dbReference>